<dbReference type="InterPro" id="IPR011047">
    <property type="entry name" value="Quinoprotein_ADH-like_sf"/>
</dbReference>
<accession>A0A6C0G2K0</accession>
<dbReference type="InterPro" id="IPR015943">
    <property type="entry name" value="WD40/YVTN_repeat-like_dom_sf"/>
</dbReference>
<sequence length="458" mass="48636">MYKKRWTALKTIAAFGMTASICMAALPDRGAVAHAEKAVVSSSTPLFGTVAAPAAKPSWSVPLAKFEVNGMSETRAVAEEGRVFALAAGGKLAAYDGASGRKLWTYGESLQPLLTYDQGIVYGLTKDGSIFAVGTNGGKKWTAAIHADNANNAIGISPVGDTIYVTQNLTLYALDRASGKLRWKTAETEGMYEAGLGGITEADGVVLRTYLVQGALSSLQINAYDKATGKQLWNRFHQSAPLAVKNGLIYSVVDNYMTGSDDPIRKSLSIAVLGLRTGALKGTREYSWTATPATPGLYSFGGANGSAFLDGSDLYVYQDQAVAKYDFDAYVQGGKPVQRWAAPDNKTLQPMYSVHGGRLLYQNVNTGGISVLKLANGQISGFPNGVQPVQTDLYGNGLFVARADGTLDAYDFATFKPAFTVKTPSRDFGPTLKSGNMVYIRSGGTLYAVKLPANLTAK</sequence>
<evidence type="ECO:0000259" key="2">
    <source>
        <dbReference type="Pfam" id="PF13360"/>
    </source>
</evidence>
<keyword evidence="1" id="KW-0732">Signal</keyword>
<dbReference type="SMART" id="SM00564">
    <property type="entry name" value="PQQ"/>
    <property type="match status" value="4"/>
</dbReference>
<dbReference type="InterPro" id="IPR002372">
    <property type="entry name" value="PQQ_rpt_dom"/>
</dbReference>
<dbReference type="PANTHER" id="PTHR34512:SF30">
    <property type="entry name" value="OUTER MEMBRANE PROTEIN ASSEMBLY FACTOR BAMB"/>
    <property type="match status" value="1"/>
</dbReference>
<name>A0A6C0G2K0_9BACL</name>
<dbReference type="PANTHER" id="PTHR34512">
    <property type="entry name" value="CELL SURFACE PROTEIN"/>
    <property type="match status" value="1"/>
</dbReference>
<gene>
    <name evidence="3" type="ORF">GXP70_29075</name>
</gene>
<feature type="domain" description="Pyrrolo-quinoline quinone repeat" evidence="2">
    <location>
        <begin position="127"/>
        <end position="379"/>
    </location>
</feature>
<dbReference type="EMBL" id="CP048209">
    <property type="protein sequence ID" value="QHT63606.1"/>
    <property type="molecule type" value="Genomic_DNA"/>
</dbReference>
<dbReference type="KEGG" id="plyc:GXP70_29075"/>
<dbReference type="Proteomes" id="UP000476064">
    <property type="component" value="Chromosome"/>
</dbReference>
<evidence type="ECO:0000313" key="3">
    <source>
        <dbReference type="EMBL" id="QHT63606.1"/>
    </source>
</evidence>
<dbReference type="Pfam" id="PF13360">
    <property type="entry name" value="PQQ_2"/>
    <property type="match status" value="1"/>
</dbReference>
<feature type="signal peptide" evidence="1">
    <location>
        <begin position="1"/>
        <end position="24"/>
    </location>
</feature>
<feature type="chain" id="PRO_5025571121" evidence="1">
    <location>
        <begin position="25"/>
        <end position="458"/>
    </location>
</feature>
<dbReference type="Gene3D" id="2.130.10.10">
    <property type="entry name" value="YVTN repeat-like/Quinoprotein amine dehydrogenase"/>
    <property type="match status" value="1"/>
</dbReference>
<dbReference type="SUPFAM" id="SSF50998">
    <property type="entry name" value="Quinoprotein alcohol dehydrogenase-like"/>
    <property type="match status" value="1"/>
</dbReference>
<dbReference type="RefSeq" id="WP_162360165.1">
    <property type="nucleotide sequence ID" value="NZ_CP048209.1"/>
</dbReference>
<organism evidence="3 4">
    <name type="scientific">Paenibacillus lycopersici</name>
    <dbReference type="NCBI Taxonomy" id="2704462"/>
    <lineage>
        <taxon>Bacteria</taxon>
        <taxon>Bacillati</taxon>
        <taxon>Bacillota</taxon>
        <taxon>Bacilli</taxon>
        <taxon>Bacillales</taxon>
        <taxon>Paenibacillaceae</taxon>
        <taxon>Paenibacillus</taxon>
    </lineage>
</organism>
<evidence type="ECO:0000313" key="4">
    <source>
        <dbReference type="Proteomes" id="UP000476064"/>
    </source>
</evidence>
<protein>
    <submittedName>
        <fullName evidence="3">PQQ-like beta-propeller repeat protein</fullName>
    </submittedName>
</protein>
<dbReference type="InterPro" id="IPR018391">
    <property type="entry name" value="PQQ_b-propeller_rpt"/>
</dbReference>
<reference evidence="3 4" key="1">
    <citation type="submission" date="2020-01" db="EMBL/GenBank/DDBJ databases">
        <title>Paenibacillus sp. nov., isolated from tomato rhizosphere.</title>
        <authorList>
            <person name="Weon H.-Y."/>
            <person name="Lee S.A."/>
        </authorList>
    </citation>
    <scope>NUCLEOTIDE SEQUENCE [LARGE SCALE GENOMIC DNA]</scope>
    <source>
        <strain evidence="3 4">12200R-189</strain>
    </source>
</reference>
<dbReference type="AlphaFoldDB" id="A0A6C0G2K0"/>
<keyword evidence="4" id="KW-1185">Reference proteome</keyword>
<proteinExistence type="predicted"/>
<evidence type="ECO:0000256" key="1">
    <source>
        <dbReference type="SAM" id="SignalP"/>
    </source>
</evidence>